<dbReference type="VEuPathDB" id="ToxoDB:ETH_00035025"/>
<dbReference type="AlphaFoldDB" id="U6KW95"/>
<name>U6KW95_EIMTE</name>
<dbReference type="InterPro" id="IPR021288">
    <property type="entry name" value="Surface_antigen"/>
</dbReference>
<proteinExistence type="predicted"/>
<dbReference type="GeneID" id="25256046"/>
<accession>U6KW95</accession>
<dbReference type="EMBL" id="HG675164">
    <property type="protein sequence ID" value="CDJ40619.1"/>
    <property type="molecule type" value="Genomic_DNA"/>
</dbReference>
<feature type="signal peptide" evidence="1">
    <location>
        <begin position="1"/>
        <end position="25"/>
    </location>
</feature>
<keyword evidence="1" id="KW-0732">Signal</keyword>
<reference evidence="2" key="2">
    <citation type="submission" date="2013-10" db="EMBL/GenBank/DDBJ databases">
        <authorList>
            <person name="Aslett M."/>
        </authorList>
    </citation>
    <scope>NUCLEOTIDE SEQUENCE [LARGE SCALE GENOMIC DNA]</scope>
    <source>
        <strain evidence="2">Houghton</strain>
    </source>
</reference>
<feature type="chain" id="PRO_5004673822" evidence="1">
    <location>
        <begin position="26"/>
        <end position="258"/>
    </location>
</feature>
<dbReference type="Pfam" id="PF11054">
    <property type="entry name" value="Surface_antigen"/>
    <property type="match status" value="1"/>
</dbReference>
<dbReference type="OrthoDB" id="346063at2759"/>
<gene>
    <name evidence="2" type="ORF">ETH_00035025</name>
</gene>
<organism evidence="2 3">
    <name type="scientific">Eimeria tenella</name>
    <name type="common">Coccidian parasite</name>
    <dbReference type="NCBI Taxonomy" id="5802"/>
    <lineage>
        <taxon>Eukaryota</taxon>
        <taxon>Sar</taxon>
        <taxon>Alveolata</taxon>
        <taxon>Apicomplexa</taxon>
        <taxon>Conoidasida</taxon>
        <taxon>Coccidia</taxon>
        <taxon>Eucoccidiorida</taxon>
        <taxon>Eimeriorina</taxon>
        <taxon>Eimeriidae</taxon>
        <taxon>Eimeria</taxon>
    </lineage>
</organism>
<sequence>MLHWNLPPLLSSLLLVLTASKLGSSQTSAPTVKYTATLGENVVCLSEFNAAREAAGLANFIKAPKENELTDPQTELEEEWKKVCTHLIPSEETEGAAKSSSANPFEDGTYGFKRLADAEPNCKEAVDYWNAAFKNFTGLPPSKTEGTDLYKKQDNVSFVALYNPSSNATADCRVVTCTQTTTSGSLPATATSGGESGTTKNGYALICKTMPTAFANDTSAPFTQEQWDRIKSSLTGSASIAAPCLAAFLIVALGITSL</sequence>
<keyword evidence="3" id="KW-1185">Reference proteome</keyword>
<dbReference type="VEuPathDB" id="ToxoDB:ETH2_0926400"/>
<evidence type="ECO:0000313" key="3">
    <source>
        <dbReference type="Proteomes" id="UP000030747"/>
    </source>
</evidence>
<reference evidence="2" key="1">
    <citation type="submission" date="2013-10" db="EMBL/GenBank/DDBJ databases">
        <title>Genomic analysis of the causative agents of coccidiosis in chickens.</title>
        <authorList>
            <person name="Reid A.J."/>
            <person name="Blake D."/>
            <person name="Billington K."/>
            <person name="Browne H."/>
            <person name="Dunn M."/>
            <person name="Hung S."/>
            <person name="Kawahara F."/>
            <person name="Miranda-Saavedra D."/>
            <person name="Mourier T."/>
            <person name="Nagra H."/>
            <person name="Otto T.D."/>
            <person name="Rawlings N."/>
            <person name="Sanchez A."/>
            <person name="Sanders M."/>
            <person name="Subramaniam C."/>
            <person name="Tay Y."/>
            <person name="Dear P."/>
            <person name="Doerig C."/>
            <person name="Gruber A."/>
            <person name="Parkinson J."/>
            <person name="Shirley M."/>
            <person name="Wan K.L."/>
            <person name="Berriman M."/>
            <person name="Tomley F."/>
            <person name="Pain A."/>
        </authorList>
    </citation>
    <scope>NUCLEOTIDE SEQUENCE [LARGE SCALE GENOMIC DNA]</scope>
    <source>
        <strain evidence="2">Houghton</strain>
    </source>
</reference>
<evidence type="ECO:0000256" key="1">
    <source>
        <dbReference type="SAM" id="SignalP"/>
    </source>
</evidence>
<evidence type="ECO:0000313" key="2">
    <source>
        <dbReference type="EMBL" id="CDJ40619.1"/>
    </source>
</evidence>
<dbReference type="RefSeq" id="XP_013231369.1">
    <property type="nucleotide sequence ID" value="XM_013375915.1"/>
</dbReference>
<protein>
    <submittedName>
        <fullName evidence="2">SAG family member</fullName>
    </submittedName>
</protein>
<dbReference type="Proteomes" id="UP000030747">
    <property type="component" value="Unassembled WGS sequence"/>
</dbReference>